<proteinExistence type="predicted"/>
<organism evidence="1 2">
    <name type="scientific">Batillaria attramentaria</name>
    <dbReference type="NCBI Taxonomy" id="370345"/>
    <lineage>
        <taxon>Eukaryota</taxon>
        <taxon>Metazoa</taxon>
        <taxon>Spiralia</taxon>
        <taxon>Lophotrochozoa</taxon>
        <taxon>Mollusca</taxon>
        <taxon>Gastropoda</taxon>
        <taxon>Caenogastropoda</taxon>
        <taxon>Sorbeoconcha</taxon>
        <taxon>Cerithioidea</taxon>
        <taxon>Batillariidae</taxon>
        <taxon>Batillaria</taxon>
    </lineage>
</organism>
<reference evidence="1 2" key="1">
    <citation type="journal article" date="2023" name="Sci. Data">
        <title>Genome assembly of the Korean intertidal mud-creeper Batillaria attramentaria.</title>
        <authorList>
            <person name="Patra A.K."/>
            <person name="Ho P.T."/>
            <person name="Jun S."/>
            <person name="Lee S.J."/>
            <person name="Kim Y."/>
            <person name="Won Y.J."/>
        </authorList>
    </citation>
    <scope>NUCLEOTIDE SEQUENCE [LARGE SCALE GENOMIC DNA]</scope>
    <source>
        <strain evidence="1">Wonlab-2016</strain>
    </source>
</reference>
<dbReference type="Proteomes" id="UP001519460">
    <property type="component" value="Unassembled WGS sequence"/>
</dbReference>
<gene>
    <name evidence="1" type="ORF">BaRGS_00033464</name>
</gene>
<dbReference type="AlphaFoldDB" id="A0ABD0JK67"/>
<evidence type="ECO:0000313" key="1">
    <source>
        <dbReference type="EMBL" id="KAK7475317.1"/>
    </source>
</evidence>
<protein>
    <submittedName>
        <fullName evidence="1">Uncharacterized protein</fullName>
    </submittedName>
</protein>
<sequence>MATRRSDSHVHGLNDGLCERSTAAQFYPAGKVREGVSVACEAPGVLCIERVSLPFFAASWRKPRGVADTTTLPH</sequence>
<evidence type="ECO:0000313" key="2">
    <source>
        <dbReference type="Proteomes" id="UP001519460"/>
    </source>
</evidence>
<dbReference type="EMBL" id="JACVVK020000410">
    <property type="protein sequence ID" value="KAK7475317.1"/>
    <property type="molecule type" value="Genomic_DNA"/>
</dbReference>
<accession>A0ABD0JK67</accession>
<keyword evidence="2" id="KW-1185">Reference proteome</keyword>
<name>A0ABD0JK67_9CAEN</name>
<comment type="caution">
    <text evidence="1">The sequence shown here is derived from an EMBL/GenBank/DDBJ whole genome shotgun (WGS) entry which is preliminary data.</text>
</comment>